<evidence type="ECO:0000313" key="1">
    <source>
        <dbReference type="Ensembl" id="ENSUPAP00010021099.1"/>
    </source>
</evidence>
<evidence type="ECO:0000313" key="2">
    <source>
        <dbReference type="Proteomes" id="UP000694417"/>
    </source>
</evidence>
<reference evidence="1" key="2">
    <citation type="submission" date="2025-09" db="UniProtKB">
        <authorList>
            <consortium name="Ensembl"/>
        </authorList>
    </citation>
    <scope>IDENTIFICATION</scope>
</reference>
<proteinExistence type="predicted"/>
<dbReference type="Proteomes" id="UP000694417">
    <property type="component" value="Unplaced"/>
</dbReference>
<sequence>MTWWDLWEKKPSKIPRIISVQPSSSLSARMMPGSRGYCLRCPTLRRLFILTGF</sequence>
<dbReference type="AlphaFoldDB" id="A0A8D2HY31"/>
<reference evidence="1" key="1">
    <citation type="submission" date="2025-08" db="UniProtKB">
        <authorList>
            <consortium name="Ensembl"/>
        </authorList>
    </citation>
    <scope>IDENTIFICATION</scope>
</reference>
<protein>
    <submittedName>
        <fullName evidence="1">Uncharacterized protein</fullName>
    </submittedName>
</protein>
<accession>A0A8D2HY31</accession>
<dbReference type="Ensembl" id="ENSUPAT00010024023.1">
    <property type="protein sequence ID" value="ENSUPAP00010021099.1"/>
    <property type="gene ID" value="ENSUPAG00010016762.1"/>
</dbReference>
<name>A0A8D2HY31_UROPR</name>
<keyword evidence="2" id="KW-1185">Reference proteome</keyword>
<organism evidence="1 2">
    <name type="scientific">Urocitellus parryii</name>
    <name type="common">Arctic ground squirrel</name>
    <name type="synonym">Spermophilus parryii</name>
    <dbReference type="NCBI Taxonomy" id="9999"/>
    <lineage>
        <taxon>Eukaryota</taxon>
        <taxon>Metazoa</taxon>
        <taxon>Chordata</taxon>
        <taxon>Craniata</taxon>
        <taxon>Vertebrata</taxon>
        <taxon>Euteleostomi</taxon>
        <taxon>Mammalia</taxon>
        <taxon>Eutheria</taxon>
        <taxon>Euarchontoglires</taxon>
        <taxon>Glires</taxon>
        <taxon>Rodentia</taxon>
        <taxon>Sciuromorpha</taxon>
        <taxon>Sciuridae</taxon>
        <taxon>Xerinae</taxon>
        <taxon>Marmotini</taxon>
        <taxon>Urocitellus</taxon>
    </lineage>
</organism>